<feature type="domain" description="Helicase ATP-binding" evidence="7">
    <location>
        <begin position="336"/>
        <end position="546"/>
    </location>
</feature>
<dbReference type="GO" id="GO:0003678">
    <property type="term" value="F:DNA helicase activity"/>
    <property type="evidence" value="ECO:0007669"/>
    <property type="project" value="UniProtKB-EC"/>
</dbReference>
<sequence>MLPSFGYGRTTSCPAIRAILTAHFRPLYTPTKRVSLVLQTLPTESETKSATIITARTLQPESNSSKSVQKQTVPRKLSKNTRKYVLETMQTDPCDLTRIEETVKHYFSIAKGKNTTLTHWLWVLKHLIMCAPVSQLSESDTLFTLGLREKMLVAKSLFDLHFAVNALDYPAAYKYAFDVFVEAASAIETALIESPQLEAEKVRVHGFSQGINSTTCVQLLVSDPNLIHGFRVGDLAILKHAEISQAFLFGYLTSKLRSHDGKSEGLELTVHGFVDEKIWGPLDLSDVCLVGVNIQHYFVLAQTLKKHDEILVPGRIKSEIELLKPSEQDQYYLLKSPVALNESQVAAINTSLQNKISLIWGPPGCGKTHTIAALISQIIESNPDETILVTAPTHYSVDNILAQFLSIHGTNSQFRPSRGKLFRIGDSENVHPNHCKYLYRAQPGSEIDRRVFFANLIFATTTGCAFGVLAGRKFDTVIVDEAAQLTHCHTYIAAVKAMKRYVLVGDDKQLGPVTVESRLNNKNSGQNRLFEIPYPIIGTNESSEFGRSLFEMHRANSGNDGKIPVSLLNEQYRMSSSLVEFSNQVWYGGQIKSPSLKTQFLPLQCEPFKGKRFSKFVHVDGQEFEAGGLTGSVYNVNEAEVVTNIVEELLSEVKPKNIGVITGYAAQVECIIRELSNANIEGIAVRTVDGFQGQERDVIIFSGVKANNQLGFLKDYRRLNVMLTRAKRGLIIVGHKQTMMQDEIWSKLVQNMD</sequence>
<evidence type="ECO:0000256" key="2">
    <source>
        <dbReference type="ARBA" id="ARBA00022741"/>
    </source>
</evidence>
<dbReference type="PANTHER" id="PTHR10887">
    <property type="entry name" value="DNA2/NAM7 HELICASE FAMILY"/>
    <property type="match status" value="1"/>
</dbReference>
<keyword evidence="9" id="KW-1185">Reference proteome</keyword>
<gene>
    <name evidence="8" type="ORF">HK100_005459</name>
</gene>
<comment type="caution">
    <text evidence="8">The sequence shown here is derived from an EMBL/GenBank/DDBJ whole genome shotgun (WGS) entry which is preliminary data.</text>
</comment>
<evidence type="ECO:0000259" key="7">
    <source>
        <dbReference type="SMART" id="SM00487"/>
    </source>
</evidence>
<evidence type="ECO:0000313" key="8">
    <source>
        <dbReference type="EMBL" id="KAJ3096981.1"/>
    </source>
</evidence>
<dbReference type="Proteomes" id="UP001211907">
    <property type="component" value="Unassembled WGS sequence"/>
</dbReference>
<keyword evidence="3" id="KW-0378">Hydrolase</keyword>
<name>A0AAD5SRN9_9FUNG</name>
<dbReference type="GO" id="GO:0016787">
    <property type="term" value="F:hydrolase activity"/>
    <property type="evidence" value="ECO:0007669"/>
    <property type="project" value="UniProtKB-KW"/>
</dbReference>
<dbReference type="GO" id="GO:0005694">
    <property type="term" value="C:chromosome"/>
    <property type="evidence" value="ECO:0007669"/>
    <property type="project" value="UniProtKB-ARBA"/>
</dbReference>
<dbReference type="AlphaFoldDB" id="A0AAD5SRN9"/>
<dbReference type="SUPFAM" id="SSF52540">
    <property type="entry name" value="P-loop containing nucleoside triphosphate hydrolases"/>
    <property type="match status" value="1"/>
</dbReference>
<dbReference type="InterPro" id="IPR041679">
    <property type="entry name" value="DNA2/NAM7-like_C"/>
</dbReference>
<keyword evidence="2" id="KW-0547">Nucleotide-binding</keyword>
<dbReference type="InterPro" id="IPR027417">
    <property type="entry name" value="P-loop_NTPase"/>
</dbReference>
<proteinExistence type="inferred from homology"/>
<dbReference type="InterPro" id="IPR014001">
    <property type="entry name" value="Helicase_ATP-bd"/>
</dbReference>
<evidence type="ECO:0000256" key="1">
    <source>
        <dbReference type="ARBA" id="ARBA00007913"/>
    </source>
</evidence>
<evidence type="ECO:0000256" key="5">
    <source>
        <dbReference type="ARBA" id="ARBA00022840"/>
    </source>
</evidence>
<dbReference type="InterPro" id="IPR041677">
    <property type="entry name" value="DNA2/NAM7_AAA_11"/>
</dbReference>
<comment type="catalytic activity">
    <reaction evidence="6">
        <text>ATP + H2O = ADP + phosphate + H(+)</text>
        <dbReference type="Rhea" id="RHEA:13065"/>
        <dbReference type="ChEBI" id="CHEBI:15377"/>
        <dbReference type="ChEBI" id="CHEBI:15378"/>
        <dbReference type="ChEBI" id="CHEBI:30616"/>
        <dbReference type="ChEBI" id="CHEBI:43474"/>
        <dbReference type="ChEBI" id="CHEBI:456216"/>
        <dbReference type="EC" id="3.6.4.12"/>
    </reaction>
    <physiologicalReaction direction="left-to-right" evidence="6">
        <dbReference type="Rhea" id="RHEA:13066"/>
    </physiologicalReaction>
</comment>
<dbReference type="InterPro" id="IPR045055">
    <property type="entry name" value="DNA2/NAM7-like"/>
</dbReference>
<evidence type="ECO:0000256" key="4">
    <source>
        <dbReference type="ARBA" id="ARBA00022806"/>
    </source>
</evidence>
<dbReference type="SMART" id="SM00487">
    <property type="entry name" value="DEXDc"/>
    <property type="match status" value="1"/>
</dbReference>
<dbReference type="PANTHER" id="PTHR10887:SF495">
    <property type="entry name" value="HELICASE SENATAXIN ISOFORM X1-RELATED"/>
    <property type="match status" value="1"/>
</dbReference>
<dbReference type="Gene3D" id="3.40.50.300">
    <property type="entry name" value="P-loop containing nucleotide triphosphate hydrolases"/>
    <property type="match status" value="2"/>
</dbReference>
<dbReference type="FunFam" id="3.40.50.300:FF:000326">
    <property type="entry name" value="P-loop containing nucleoside triphosphate hydrolase"/>
    <property type="match status" value="1"/>
</dbReference>
<dbReference type="Pfam" id="PF13087">
    <property type="entry name" value="AAA_12"/>
    <property type="match status" value="1"/>
</dbReference>
<evidence type="ECO:0000256" key="6">
    <source>
        <dbReference type="ARBA" id="ARBA00048432"/>
    </source>
</evidence>
<keyword evidence="4" id="KW-0347">Helicase</keyword>
<organism evidence="8 9">
    <name type="scientific">Physocladia obscura</name>
    <dbReference type="NCBI Taxonomy" id="109957"/>
    <lineage>
        <taxon>Eukaryota</taxon>
        <taxon>Fungi</taxon>
        <taxon>Fungi incertae sedis</taxon>
        <taxon>Chytridiomycota</taxon>
        <taxon>Chytridiomycota incertae sedis</taxon>
        <taxon>Chytridiomycetes</taxon>
        <taxon>Chytridiales</taxon>
        <taxon>Chytriomycetaceae</taxon>
        <taxon>Physocladia</taxon>
    </lineage>
</organism>
<dbReference type="CDD" id="cd18808">
    <property type="entry name" value="SF1_C_Upf1"/>
    <property type="match status" value="1"/>
</dbReference>
<keyword evidence="5" id="KW-0067">ATP-binding</keyword>
<dbReference type="EMBL" id="JADGJH010002551">
    <property type="protein sequence ID" value="KAJ3096981.1"/>
    <property type="molecule type" value="Genomic_DNA"/>
</dbReference>
<dbReference type="GO" id="GO:0005524">
    <property type="term" value="F:ATP binding"/>
    <property type="evidence" value="ECO:0007669"/>
    <property type="project" value="UniProtKB-KW"/>
</dbReference>
<dbReference type="Pfam" id="PF13086">
    <property type="entry name" value="AAA_11"/>
    <property type="match status" value="2"/>
</dbReference>
<dbReference type="InterPro" id="IPR047187">
    <property type="entry name" value="SF1_C_Upf1"/>
</dbReference>
<accession>A0AAD5SRN9</accession>
<protein>
    <recommendedName>
        <fullName evidence="7">Helicase ATP-binding domain-containing protein</fullName>
    </recommendedName>
</protein>
<evidence type="ECO:0000313" key="9">
    <source>
        <dbReference type="Proteomes" id="UP001211907"/>
    </source>
</evidence>
<reference evidence="8" key="1">
    <citation type="submission" date="2020-05" db="EMBL/GenBank/DDBJ databases">
        <title>Phylogenomic resolution of chytrid fungi.</title>
        <authorList>
            <person name="Stajich J.E."/>
            <person name="Amses K."/>
            <person name="Simmons R."/>
            <person name="Seto K."/>
            <person name="Myers J."/>
            <person name="Bonds A."/>
            <person name="Quandt C.A."/>
            <person name="Barry K."/>
            <person name="Liu P."/>
            <person name="Grigoriev I."/>
            <person name="Longcore J.E."/>
            <person name="James T.Y."/>
        </authorList>
    </citation>
    <scope>NUCLEOTIDE SEQUENCE</scope>
    <source>
        <strain evidence="8">JEL0513</strain>
    </source>
</reference>
<comment type="similarity">
    <text evidence="1">Belongs to the DNA2/NAM7 helicase family.</text>
</comment>
<evidence type="ECO:0000256" key="3">
    <source>
        <dbReference type="ARBA" id="ARBA00022801"/>
    </source>
</evidence>